<dbReference type="InterPro" id="IPR011545">
    <property type="entry name" value="DEAD/DEAH_box_helicase_dom"/>
</dbReference>
<feature type="domain" description="Helicase C-terminal" evidence="15">
    <location>
        <begin position="396"/>
        <end position="542"/>
    </location>
</feature>
<dbReference type="InterPro" id="IPR044742">
    <property type="entry name" value="DEAD/DEAH_RhlB"/>
</dbReference>
<dbReference type="InterPro" id="IPR001650">
    <property type="entry name" value="Helicase_C-like"/>
</dbReference>
<dbReference type="PROSITE" id="PS51194">
    <property type="entry name" value="HELICASE_CTER"/>
    <property type="match status" value="1"/>
</dbReference>
<dbReference type="GO" id="GO:0016787">
    <property type="term" value="F:hydrolase activity"/>
    <property type="evidence" value="ECO:0007669"/>
    <property type="project" value="UniProtKB-KW"/>
</dbReference>
<dbReference type="FunFam" id="3.40.50.300:FF:000008">
    <property type="entry name" value="ATP-dependent RNA helicase RhlB"/>
    <property type="match status" value="1"/>
</dbReference>
<dbReference type="eggNOG" id="KOG0331">
    <property type="taxonomic scope" value="Eukaryota"/>
</dbReference>
<feature type="compositionally biased region" description="Basic residues" evidence="13">
    <location>
        <begin position="17"/>
        <end position="29"/>
    </location>
</feature>
<evidence type="ECO:0000256" key="10">
    <source>
        <dbReference type="ARBA" id="ARBA00023242"/>
    </source>
</evidence>
<evidence type="ECO:0000256" key="13">
    <source>
        <dbReference type="SAM" id="MobiDB-lite"/>
    </source>
</evidence>
<keyword evidence="9 12" id="KW-0067">ATP-binding</keyword>
<dbReference type="GO" id="GO:0003724">
    <property type="term" value="F:RNA helicase activity"/>
    <property type="evidence" value="ECO:0007669"/>
    <property type="project" value="UniProtKB-EC"/>
</dbReference>
<evidence type="ECO:0000256" key="12">
    <source>
        <dbReference type="RuleBase" id="RU000492"/>
    </source>
</evidence>
<protein>
    <recommendedName>
        <fullName evidence="3">RNA helicase</fullName>
        <ecNumber evidence="3">3.6.4.13</ecNumber>
    </recommendedName>
</protein>
<dbReference type="CDD" id="cd00268">
    <property type="entry name" value="DEADc"/>
    <property type="match status" value="1"/>
</dbReference>
<gene>
    <name evidence="16" type="ORF">SARC_09300</name>
</gene>
<dbReference type="InterPro" id="IPR014001">
    <property type="entry name" value="Helicase_ATP-bd"/>
</dbReference>
<evidence type="ECO:0000256" key="8">
    <source>
        <dbReference type="ARBA" id="ARBA00022806"/>
    </source>
</evidence>
<evidence type="ECO:0000313" key="16">
    <source>
        <dbReference type="EMBL" id="KNC78261.1"/>
    </source>
</evidence>
<comment type="subcellular location">
    <subcellularLocation>
        <location evidence="1">Nucleus</location>
        <location evidence="1">Nucleolus</location>
    </subcellularLocation>
</comment>
<evidence type="ECO:0000256" key="1">
    <source>
        <dbReference type="ARBA" id="ARBA00004604"/>
    </source>
</evidence>
<dbReference type="SMART" id="SM00490">
    <property type="entry name" value="HELICc"/>
    <property type="match status" value="1"/>
</dbReference>
<name>A0A0L0FP43_9EUKA</name>
<dbReference type="OrthoDB" id="196131at2759"/>
<dbReference type="PROSITE" id="PS51192">
    <property type="entry name" value="HELICASE_ATP_BIND_1"/>
    <property type="match status" value="1"/>
</dbReference>
<sequence length="575" mass="63628">MGLPATMEDPIQVIDKKSKKSKKAKKSKKEKKDKTSETASKPVTEALTETVEEVEIKEKKVKKDKKDKKKSKEDKKKRTHDDTTDGTPASTDASSSGGRVVEMMTKKAKTESSGGAGRDFYKLASTLENATQAEIKAYRQERTMALENVPVDIRPIRTWDEASDSVDAKLLSYCRQFPSPTPIQAQAWPVCLRGLDMVGVARTGSGKTVAFGVPSMVHIAAQPKLGQRPADRGPIVLVVAPTRELACQINEVYVELGAKVGVKSVCIYGGVPKYEQKNMLKGGAHVIVATPGRLLGLMDEGDLSLKRVSYLILDEADRMLDMGFEPDMRRIVEAIPTANNRQTVMFSATWPKEIRELAGEFMKNPAKVTIGSDDLQATTSVTQVVEVIDRNEKDKKLTALMKKHHNGKNRILIFVLYKKEAPRVERFLQQKGYKCGAVHGDLNQYQRTEAVDKFKDAKQPILVATDVCARGLDIPDVEVVINYSFPLTVEDYVHRIGRTGRGTKSGHAHTFFTINDKTLAGPLCDVLREAGSEVPDALTAFGYAPTKKKEHAMYGAHFKKDDDMPTKAAVKMRFD</sequence>
<feature type="region of interest" description="Disordered" evidence="13">
    <location>
        <begin position="1"/>
        <end position="100"/>
    </location>
</feature>
<keyword evidence="7 12" id="KW-0378">Hydrolase</keyword>
<feature type="compositionally biased region" description="Low complexity" evidence="13">
    <location>
        <begin position="37"/>
        <end position="49"/>
    </location>
</feature>
<feature type="compositionally biased region" description="Basic residues" evidence="13">
    <location>
        <begin position="59"/>
        <end position="69"/>
    </location>
</feature>
<dbReference type="Pfam" id="PF00271">
    <property type="entry name" value="Helicase_C"/>
    <property type="match status" value="1"/>
</dbReference>
<dbReference type="SUPFAM" id="SSF52540">
    <property type="entry name" value="P-loop containing nucleoside triphosphate hydrolases"/>
    <property type="match status" value="1"/>
</dbReference>
<evidence type="ECO:0000256" key="9">
    <source>
        <dbReference type="ARBA" id="ARBA00022840"/>
    </source>
</evidence>
<dbReference type="Pfam" id="PF00270">
    <property type="entry name" value="DEAD"/>
    <property type="match status" value="1"/>
</dbReference>
<feature type="domain" description="Helicase ATP-binding" evidence="14">
    <location>
        <begin position="188"/>
        <end position="368"/>
    </location>
</feature>
<dbReference type="EMBL" id="KQ242526">
    <property type="protein sequence ID" value="KNC78261.1"/>
    <property type="molecule type" value="Genomic_DNA"/>
</dbReference>
<evidence type="ECO:0000259" key="14">
    <source>
        <dbReference type="PROSITE" id="PS51192"/>
    </source>
</evidence>
<keyword evidence="6 12" id="KW-0547">Nucleotide-binding</keyword>
<keyword evidence="8 12" id="KW-0347">Helicase</keyword>
<dbReference type="EC" id="3.6.4.13" evidence="3"/>
<proteinExistence type="inferred from homology"/>
<dbReference type="Proteomes" id="UP000054560">
    <property type="component" value="Unassembled WGS sequence"/>
</dbReference>
<evidence type="ECO:0000256" key="2">
    <source>
        <dbReference type="ARBA" id="ARBA00009334"/>
    </source>
</evidence>
<reference evidence="16 17" key="1">
    <citation type="submission" date="2011-02" db="EMBL/GenBank/DDBJ databases">
        <title>The Genome Sequence of Sphaeroforma arctica JP610.</title>
        <authorList>
            <consortium name="The Broad Institute Genome Sequencing Platform"/>
            <person name="Russ C."/>
            <person name="Cuomo C."/>
            <person name="Young S.K."/>
            <person name="Zeng Q."/>
            <person name="Gargeya S."/>
            <person name="Alvarado L."/>
            <person name="Berlin A."/>
            <person name="Chapman S.B."/>
            <person name="Chen Z."/>
            <person name="Freedman E."/>
            <person name="Gellesch M."/>
            <person name="Goldberg J."/>
            <person name="Griggs A."/>
            <person name="Gujja S."/>
            <person name="Heilman E."/>
            <person name="Heiman D."/>
            <person name="Howarth C."/>
            <person name="Mehta T."/>
            <person name="Neiman D."/>
            <person name="Pearson M."/>
            <person name="Roberts A."/>
            <person name="Saif S."/>
            <person name="Shea T."/>
            <person name="Shenoy N."/>
            <person name="Sisk P."/>
            <person name="Stolte C."/>
            <person name="Sykes S."/>
            <person name="White J."/>
            <person name="Yandava C."/>
            <person name="Burger G."/>
            <person name="Gray M.W."/>
            <person name="Holland P.W.H."/>
            <person name="King N."/>
            <person name="Lang F.B.F."/>
            <person name="Roger A.J."/>
            <person name="Ruiz-Trillo I."/>
            <person name="Haas B."/>
            <person name="Nusbaum C."/>
            <person name="Birren B."/>
        </authorList>
    </citation>
    <scope>NUCLEOTIDE SEQUENCE [LARGE SCALE GENOMIC DNA]</scope>
    <source>
        <strain evidence="16 17">JP610</strain>
    </source>
</reference>
<dbReference type="SMART" id="SM00487">
    <property type="entry name" value="DEXDc"/>
    <property type="match status" value="1"/>
</dbReference>
<keyword evidence="10" id="KW-0539">Nucleus</keyword>
<dbReference type="STRING" id="667725.A0A0L0FP43"/>
<evidence type="ECO:0000256" key="11">
    <source>
        <dbReference type="ARBA" id="ARBA00037449"/>
    </source>
</evidence>
<comment type="similarity">
    <text evidence="2">Belongs to the DEAD box helicase family. DDX5/DBP2 subfamily.</text>
</comment>
<evidence type="ECO:0000256" key="3">
    <source>
        <dbReference type="ARBA" id="ARBA00012552"/>
    </source>
</evidence>
<dbReference type="CDD" id="cd18787">
    <property type="entry name" value="SF2_C_DEAD"/>
    <property type="match status" value="1"/>
</dbReference>
<feature type="compositionally biased region" description="Basic and acidic residues" evidence="13">
    <location>
        <begin position="70"/>
        <end position="83"/>
    </location>
</feature>
<evidence type="ECO:0000256" key="4">
    <source>
        <dbReference type="ARBA" id="ARBA00022517"/>
    </source>
</evidence>
<keyword evidence="17" id="KW-1185">Reference proteome</keyword>
<accession>A0A0L0FP43</accession>
<dbReference type="PROSITE" id="PS00039">
    <property type="entry name" value="DEAD_ATP_HELICASE"/>
    <property type="match status" value="1"/>
</dbReference>
<keyword evidence="5" id="KW-0698">rRNA processing</keyword>
<dbReference type="InterPro" id="IPR027417">
    <property type="entry name" value="P-loop_NTPase"/>
</dbReference>
<organism evidence="16 17">
    <name type="scientific">Sphaeroforma arctica JP610</name>
    <dbReference type="NCBI Taxonomy" id="667725"/>
    <lineage>
        <taxon>Eukaryota</taxon>
        <taxon>Ichthyosporea</taxon>
        <taxon>Ichthyophonida</taxon>
        <taxon>Sphaeroforma</taxon>
    </lineage>
</organism>
<dbReference type="RefSeq" id="XP_014152163.1">
    <property type="nucleotide sequence ID" value="XM_014296688.1"/>
</dbReference>
<keyword evidence="4" id="KW-0690">Ribosome biogenesis</keyword>
<dbReference type="Gene3D" id="3.40.50.300">
    <property type="entry name" value="P-loop containing nucleotide triphosphate hydrolases"/>
    <property type="match status" value="2"/>
</dbReference>
<feature type="compositionally biased region" description="Polar residues" evidence="13">
    <location>
        <begin position="88"/>
        <end position="97"/>
    </location>
</feature>
<dbReference type="InterPro" id="IPR000629">
    <property type="entry name" value="RNA-helicase_DEAD-box_CS"/>
</dbReference>
<dbReference type="GO" id="GO:0003676">
    <property type="term" value="F:nucleic acid binding"/>
    <property type="evidence" value="ECO:0007669"/>
    <property type="project" value="InterPro"/>
</dbReference>
<evidence type="ECO:0000259" key="15">
    <source>
        <dbReference type="PROSITE" id="PS51194"/>
    </source>
</evidence>
<dbReference type="GeneID" id="25909804"/>
<dbReference type="AlphaFoldDB" id="A0A0L0FP43"/>
<evidence type="ECO:0000313" key="17">
    <source>
        <dbReference type="Proteomes" id="UP000054560"/>
    </source>
</evidence>
<dbReference type="GO" id="GO:0005524">
    <property type="term" value="F:ATP binding"/>
    <property type="evidence" value="ECO:0007669"/>
    <property type="project" value="UniProtKB-KW"/>
</dbReference>
<evidence type="ECO:0000256" key="5">
    <source>
        <dbReference type="ARBA" id="ARBA00022552"/>
    </source>
</evidence>
<dbReference type="PANTHER" id="PTHR47958">
    <property type="entry name" value="ATP-DEPENDENT RNA HELICASE DBP3"/>
    <property type="match status" value="1"/>
</dbReference>
<evidence type="ECO:0000256" key="7">
    <source>
        <dbReference type="ARBA" id="ARBA00022801"/>
    </source>
</evidence>
<comment type="function">
    <text evidence="11">ATP-dependent RNA helicase required for 60S ribosomal subunit synthesis. Involved in efficient pre-rRNA processing, predominantly at site A3, which is necessary for the normal formation of 25S and 5.8S rRNAs.</text>
</comment>
<evidence type="ECO:0000256" key="6">
    <source>
        <dbReference type="ARBA" id="ARBA00022741"/>
    </source>
</evidence>